<dbReference type="Pfam" id="PF13966">
    <property type="entry name" value="zf-RVT"/>
    <property type="match status" value="1"/>
</dbReference>
<feature type="domain" description="RRM" evidence="3">
    <location>
        <begin position="36"/>
        <end position="113"/>
    </location>
</feature>
<dbReference type="Proteomes" id="UP000245207">
    <property type="component" value="Unassembled WGS sequence"/>
</dbReference>
<feature type="compositionally biased region" description="Basic residues" evidence="2">
    <location>
        <begin position="430"/>
        <end position="444"/>
    </location>
</feature>
<accession>A0A2U1NN92</accession>
<dbReference type="GO" id="GO:0003723">
    <property type="term" value="F:RNA binding"/>
    <property type="evidence" value="ECO:0007669"/>
    <property type="project" value="UniProtKB-UniRule"/>
</dbReference>
<dbReference type="InterPro" id="IPR005135">
    <property type="entry name" value="Endo/exonuclease/phosphatase"/>
</dbReference>
<dbReference type="Pfam" id="PF03372">
    <property type="entry name" value="Exo_endo_phos"/>
    <property type="match status" value="1"/>
</dbReference>
<evidence type="ECO:0000256" key="2">
    <source>
        <dbReference type="SAM" id="MobiDB-lite"/>
    </source>
</evidence>
<dbReference type="PANTHER" id="PTHR33116:SF78">
    <property type="entry name" value="OS12G0587133 PROTEIN"/>
    <property type="match status" value="1"/>
</dbReference>
<dbReference type="SUPFAM" id="SSF54928">
    <property type="entry name" value="RNA-binding domain, RBD"/>
    <property type="match status" value="1"/>
</dbReference>
<dbReference type="OrthoDB" id="8942927at2759"/>
<evidence type="ECO:0000313" key="4">
    <source>
        <dbReference type="EMBL" id="PWA74956.1"/>
    </source>
</evidence>
<dbReference type="InterPro" id="IPR035979">
    <property type="entry name" value="RBD_domain_sf"/>
</dbReference>
<dbReference type="Gene3D" id="3.30.70.330">
    <property type="match status" value="1"/>
</dbReference>
<proteinExistence type="predicted"/>
<dbReference type="Pfam" id="PF00076">
    <property type="entry name" value="RRM_1"/>
    <property type="match status" value="1"/>
</dbReference>
<dbReference type="EMBL" id="PKPP01002486">
    <property type="protein sequence ID" value="PWA74956.1"/>
    <property type="molecule type" value="Genomic_DNA"/>
</dbReference>
<dbReference type="InterPro" id="IPR000504">
    <property type="entry name" value="RRM_dom"/>
</dbReference>
<feature type="region of interest" description="Disordered" evidence="2">
    <location>
        <begin position="412"/>
        <end position="466"/>
    </location>
</feature>
<dbReference type="InterPro" id="IPR036691">
    <property type="entry name" value="Endo/exonu/phosph_ase_sf"/>
</dbReference>
<dbReference type="CDD" id="cd00590">
    <property type="entry name" value="RRM_SF"/>
    <property type="match status" value="1"/>
</dbReference>
<evidence type="ECO:0000259" key="3">
    <source>
        <dbReference type="PROSITE" id="PS50102"/>
    </source>
</evidence>
<organism evidence="4 5">
    <name type="scientific">Artemisia annua</name>
    <name type="common">Sweet wormwood</name>
    <dbReference type="NCBI Taxonomy" id="35608"/>
    <lineage>
        <taxon>Eukaryota</taxon>
        <taxon>Viridiplantae</taxon>
        <taxon>Streptophyta</taxon>
        <taxon>Embryophyta</taxon>
        <taxon>Tracheophyta</taxon>
        <taxon>Spermatophyta</taxon>
        <taxon>Magnoliopsida</taxon>
        <taxon>eudicotyledons</taxon>
        <taxon>Gunneridae</taxon>
        <taxon>Pentapetalae</taxon>
        <taxon>asterids</taxon>
        <taxon>campanulids</taxon>
        <taxon>Asterales</taxon>
        <taxon>Asteraceae</taxon>
        <taxon>Asteroideae</taxon>
        <taxon>Anthemideae</taxon>
        <taxon>Artemisiinae</taxon>
        <taxon>Artemisia</taxon>
    </lineage>
</organism>
<dbReference type="STRING" id="35608.A0A2U1NN92"/>
<keyword evidence="4" id="KW-0695">RNA-directed DNA polymerase</keyword>
<comment type="caution">
    <text evidence="4">The sequence shown here is derived from an EMBL/GenBank/DDBJ whole genome shotgun (WGS) entry which is preliminary data.</text>
</comment>
<keyword evidence="4" id="KW-0548">Nucleotidyltransferase</keyword>
<protein>
    <submittedName>
        <fullName evidence="4">RNA-directed DNA polymerase, eukaryota, Nucleotide-binding alpha-beta plait domain protein</fullName>
    </submittedName>
</protein>
<dbReference type="InterPro" id="IPR012677">
    <property type="entry name" value="Nucleotide-bd_a/b_plait_sf"/>
</dbReference>
<gene>
    <name evidence="4" type="ORF">CTI12_AA247670</name>
</gene>
<dbReference type="GO" id="GO:0003964">
    <property type="term" value="F:RNA-directed DNA polymerase activity"/>
    <property type="evidence" value="ECO:0007669"/>
    <property type="project" value="UniProtKB-KW"/>
</dbReference>
<name>A0A2U1NN92_ARTAN</name>
<dbReference type="SUPFAM" id="SSF56219">
    <property type="entry name" value="DNase I-like"/>
    <property type="match status" value="1"/>
</dbReference>
<keyword evidence="4" id="KW-0808">Transferase</keyword>
<sequence>MAARDRYKVNKWYDAPSKKGRDNKNNHRSNVSTGGVKFFVSNLPQGCSSADLAGALKGYAEVQGAYIARKLDRLGKRFGFVTFKIDRNMSDLEYRLKDVWIGSYKLFISPARFVNESVEKKASDRVWQPVRNDQEEEGIEMEVEKDKGKNKDQQVNVVSDSRSFLDTLLNKEVGVGIPEINIEGDIGAFGEYYERGVVVKVKGYSELMSLRSLLRAWSQLSIQIHYVGGFNALLVFRDKMEKDSFLENKVGWEVFLESCVAWNGQIVEFERIAWLKIHGVPLTLSKPQVFDVIASNFGKVIQSAQFEEEGKDLSYAMVGVLVNKVERIKHTCVIKWHKVSCKVSVEEEEACWIPDCIVDLEEEDDCDVVMESPIVDKEKNNGTEEREIIMENQGSNEGSRGEHASDHVNSKMHVNEESNSQSAEGSRSTFSKKKRRMGTKKKSSLGRDNSNSNPDRPKKRLRDGNDPFDIDRFIFSDVSTPLKVVEVNVQDGEFLTPDLNREVQQNNEEGDIENLNEGLGLPINVEAKFVQNREVRETIALAKVLGVENMGNFEDSIVQEVSKEGVQLGLGNDRKGDWIRKIRIQNSAAFVLLQESQFSSMDGVDVSRFWGNDNFGVDWVEATGRSGGLVSLWDNKKFDLVSVVKQRYFLSIRGVIKDTGKDLSVINVYAPQKKLDKKTLWVDLGRLLGSVNGMVIIGGDFNCVRDKEERRNSKFNLAMTNDFNDFLEEAGLHEFNLRGRKFTYVVGNKCSRIDRIFVSWCVMSEWPNAEYRALSRDWSDHSPLVLKVEDRNYGPKPFKFFNSWLQRNDFDEIVKSTCSKFIGKGPPDVQLMNKLKVLRNAIKVWKDRTMKDEAAEYTTLAQDLNDLDGIIEVRDFTEAEHDDNVKTEADVLGCRPGSTPFKYLGILVGVNMGRVNNWEPVINVFKKRLSKWKANTLSMGGRVVLIKSVLESLPTYYFSLYKAPVMVINKLEGIIKRFLWGGSDEIRKTHWVAWEEVTKSKEEGGLGLSKLDVINNAMLLKWLWRYKVERNALWRRLIDAIHLTRRKWDAFPVCANIRGTWSKVVNIGYRTKVQGIQFVNMVLNDVRLCDRPDDWVWNRRDNKGFSVKETRRWLLQEMHSSNANVYKWCKWLPNKCNLFMWRANLDRIPTLVALTRRNILFGDNMCSTCGDTEETTDHIFTACIIANGVWDAICTWCNIPKGFLFSFQDIIEMANRVDGSRVRKQVVYGVIVLTCWCIWKARNEKRFNNVEIKVPKIVTDVKSLGYLWYRNRFNGGKVDWKGWNLFCIDIV</sequence>
<evidence type="ECO:0000256" key="1">
    <source>
        <dbReference type="PROSITE-ProRule" id="PRU00176"/>
    </source>
</evidence>
<dbReference type="PROSITE" id="PS50102">
    <property type="entry name" value="RRM"/>
    <property type="match status" value="1"/>
</dbReference>
<feature type="compositionally biased region" description="Basic and acidic residues" evidence="2">
    <location>
        <begin position="16"/>
        <end position="25"/>
    </location>
</feature>
<feature type="region of interest" description="Disordered" evidence="2">
    <location>
        <begin position="1"/>
        <end position="29"/>
    </location>
</feature>
<dbReference type="Gene3D" id="3.60.10.10">
    <property type="entry name" value="Endonuclease/exonuclease/phosphatase"/>
    <property type="match status" value="1"/>
</dbReference>
<dbReference type="PANTHER" id="PTHR33116">
    <property type="entry name" value="REVERSE TRANSCRIPTASE ZINC-BINDING DOMAIN-CONTAINING PROTEIN-RELATED-RELATED"/>
    <property type="match status" value="1"/>
</dbReference>
<dbReference type="SMART" id="SM00360">
    <property type="entry name" value="RRM"/>
    <property type="match status" value="1"/>
</dbReference>
<feature type="compositionally biased region" description="Polar residues" evidence="2">
    <location>
        <begin position="417"/>
        <end position="429"/>
    </location>
</feature>
<reference evidence="4 5" key="1">
    <citation type="journal article" date="2018" name="Mol. Plant">
        <title>The genome of Artemisia annua provides insight into the evolution of Asteraceae family and artemisinin biosynthesis.</title>
        <authorList>
            <person name="Shen Q."/>
            <person name="Zhang L."/>
            <person name="Liao Z."/>
            <person name="Wang S."/>
            <person name="Yan T."/>
            <person name="Shi P."/>
            <person name="Liu M."/>
            <person name="Fu X."/>
            <person name="Pan Q."/>
            <person name="Wang Y."/>
            <person name="Lv Z."/>
            <person name="Lu X."/>
            <person name="Zhang F."/>
            <person name="Jiang W."/>
            <person name="Ma Y."/>
            <person name="Chen M."/>
            <person name="Hao X."/>
            <person name="Li L."/>
            <person name="Tang Y."/>
            <person name="Lv G."/>
            <person name="Zhou Y."/>
            <person name="Sun X."/>
            <person name="Brodelius P.E."/>
            <person name="Rose J.K.C."/>
            <person name="Tang K."/>
        </authorList>
    </citation>
    <scope>NUCLEOTIDE SEQUENCE [LARGE SCALE GENOMIC DNA]</scope>
    <source>
        <strain evidence="5">cv. Huhao1</strain>
        <tissue evidence="4">Leaf</tissue>
    </source>
</reference>
<evidence type="ECO:0000313" key="5">
    <source>
        <dbReference type="Proteomes" id="UP000245207"/>
    </source>
</evidence>
<keyword evidence="5" id="KW-1185">Reference proteome</keyword>
<keyword evidence="1" id="KW-0694">RNA-binding</keyword>
<dbReference type="InterPro" id="IPR026960">
    <property type="entry name" value="RVT-Znf"/>
</dbReference>